<dbReference type="Proteomes" id="UP001159329">
    <property type="component" value="Unassembled WGS sequence"/>
</dbReference>
<accession>A0AA42I8A5</accession>
<reference evidence="1" key="1">
    <citation type="submission" date="2022-09" db="EMBL/GenBank/DDBJ databases">
        <title>Intensive care unit water sources are persistently colonized with multi-drug resistant bacteria and are the site of extensive horizontal gene transfer of antibiotic resistance genes.</title>
        <authorList>
            <person name="Diorio-Toth L."/>
        </authorList>
    </citation>
    <scope>NUCLEOTIDE SEQUENCE</scope>
    <source>
        <strain evidence="1">GD04005</strain>
    </source>
</reference>
<dbReference type="EMBL" id="JAOEEO010000001">
    <property type="protein sequence ID" value="MDH0563172.1"/>
    <property type="molecule type" value="Genomic_DNA"/>
</dbReference>
<evidence type="ECO:0000313" key="1">
    <source>
        <dbReference type="EMBL" id="MDH0563172.1"/>
    </source>
</evidence>
<dbReference type="RefSeq" id="WP_202739726.1">
    <property type="nucleotide sequence ID" value="NZ_DALZFD010000061.1"/>
</dbReference>
<protein>
    <submittedName>
        <fullName evidence="1">Uncharacterized protein</fullName>
    </submittedName>
</protein>
<proteinExistence type="predicted"/>
<gene>
    <name evidence="1" type="ORF">N7644_05660</name>
</gene>
<organism evidence="1 2">
    <name type="scientific">Acinetobacter courvalinii</name>
    <dbReference type="NCBI Taxonomy" id="280147"/>
    <lineage>
        <taxon>Bacteria</taxon>
        <taxon>Pseudomonadati</taxon>
        <taxon>Pseudomonadota</taxon>
        <taxon>Gammaproteobacteria</taxon>
        <taxon>Moraxellales</taxon>
        <taxon>Moraxellaceae</taxon>
        <taxon>Acinetobacter</taxon>
    </lineage>
</organism>
<dbReference type="AlphaFoldDB" id="A0AA42I8A5"/>
<evidence type="ECO:0000313" key="2">
    <source>
        <dbReference type="Proteomes" id="UP001159329"/>
    </source>
</evidence>
<sequence length="62" mass="7643">MQKVSDYYDDFPEFNPANYDQEGNYKPEYMIKRSKIFQSKDINEKLYNEKKDLLVKHKKLIY</sequence>
<name>A0AA42I8A5_9GAMM</name>
<comment type="caution">
    <text evidence="1">The sequence shown here is derived from an EMBL/GenBank/DDBJ whole genome shotgun (WGS) entry which is preliminary data.</text>
</comment>